<feature type="transmembrane region" description="Helical" evidence="2">
    <location>
        <begin position="1663"/>
        <end position="1682"/>
    </location>
</feature>
<evidence type="ECO:0000313" key="3">
    <source>
        <dbReference type="EMBL" id="OMJ67594.1"/>
    </source>
</evidence>
<keyword evidence="4" id="KW-1185">Reference proteome</keyword>
<feature type="transmembrane region" description="Helical" evidence="2">
    <location>
        <begin position="1715"/>
        <end position="1735"/>
    </location>
</feature>
<evidence type="ECO:0008006" key="5">
    <source>
        <dbReference type="Google" id="ProtNLM"/>
    </source>
</evidence>
<sequence>MTIDYSSVYSFFDFSLTVSLFGLDDAIYTSSTEVTIENEYLTGVLSTKDTAVLSTGVITFNNIFIANDGDILIKVSGITNSYVDYKTFTINVIPSIIVLKLNANRRLVDSTQLFSLTASVYNFEGGTLSSRTYTITLSIEPVSLSNPYSGTVLDGVTSLDTTSGSCTFTNIKILSLGTFKFKASSSGITSGYATEEHTIENAIKSLSISYSGENIIRGTTFEVEITIIGEDDKSYIGAVDIKFDPTPHWSFSGLEDYVNDIGSKKIQVTPLRSGPIFITVSATDLLENPITDTLDLVSHTAAIEVVFNPIPSDSSIPFAFTVYAYNDAGVLIGSELPSNLALTCKDGSLCSGLVTTGITFGAFTIPSSGYITYSNCKILSSGDFVLTASASDDYISSKSNIDSFKNHIKSVSIGNLASNPSVNFLVALTVTLIGEDDLSFILLTTVKLSESNNYAFTGDISSDTTTGKAIHNIRFTNAKTYKIKAWSEITTYSGELSVIVNKGMIKLALPGEPYYDNKEFIVSAEVYDNSGTTLESGFGTYTFTLFTDPTITLSSNSLKTTAGKGSLSTLIGTVGTYTVNIKNSDFIDVVTNSITVKEGIKAITTTAKPEQGISTLFELPLKITNKLDANFIHETVLNISCDAADLKGESLSITTSNGTASFWIYFTTAGTKKCTVQSSYTVSVSFTFTISSTKVNIDSLCDVGITVNRCYKCKDAAKKSSDETCTCGGNSYLDPESSLCVCETGFEVVNGFCVKCGWYFKPEEITGYYAEDYKGIIMEFKKSVAQSKEGSCNSIVTVSDSLKENFLSCSWLNPSKLIIAFSKIVNGEEFYMELDPSLVQYVKSGACSENVYELKIQISNTKYPKPTPTASITAPSTLSVGCDGDMDIIIMTKNVNPDYTYKWSSKITPANSDLSDIIDKQTTPTFSVNLKTFTAGEVDINLVIESITFGTSSSSDAKITISGDKEIMAQMSVGNALSIKKSDSLPIKPSIINACGTTGPYTYEWSYTEDSNDDNFDFESFKAKQKKEDTILISPDDLNAGIIYTFTVVIKSGDIEGSASIALQVNSNPIEIQFLRSSGSVGTSSDLSIAIQAIDPDDSTAEIEIEWSCLEGADSCTDTNNEDLLKDLDVNSFELIVPSDRLRNEALYSFIVKASANDKSTTGQIDMEINANIKGGVKIKPFQGPVNNDLAVIVIPEVQPYPGILFKWTFSPALEVLGIDISQSFMYIPPNSLKCSVNYQLTFQMYEIGQEDSATTGFIVITRNAPPQCADFTVTEGNGGKLKLTAEECSDDTSFVLVYLYGFINGGGNIVPLTKPLYTTPVELRVPNSVKTLALTVCDTMETCYSYPADVPDIQNSRQLEESGLLVSFAADTIDSDYIPSSVIYYAGLVTEEATYNYLFDVNFAYFAAEEIDSFTFDAFLSTMQALIESSYFANATVSDEILTNVTISVLDYITAYSNPITQNQADFIFNLLAPYISRIDFDTLKTIYEIVADSQMSNMLLNGTVIYTDGVSTIYRYRNSGDGLRNTDIVAGNNLINFYNISGFNDTDVLDIYFTKFVQDYDFFEITFYITGSYESYTLVLNSESNATTITVEDSISAQIEGNYDNGTNYKCEYLNGNSWSSSGCNVEDANDQYVILSLSHLSTFRIQTDEGKSCDVGAGPIATMSVIIFLMIFLIIIFVLSDKKVDHPSVSNSFLLLYPLTSVHIQQSKSRRAVITMQILTSELLMLTLIGAFHNHFDSPEDKTDNDFDNYYGFQLSRGAAAWALTQAFTIPIFILNAFILKGKPYYLITIPVCIFITVGCFCGLIVMTVFYCLGWTEYWITNWLIFLLFDIATLEIIYALVFSLFIKVDTYEPTRKDSPTNKSNSDIDKDKDLSTRRQPREKEEESDEYEIIANQV</sequence>
<dbReference type="InterPro" id="IPR046338">
    <property type="entry name" value="GAIN_dom_sf"/>
</dbReference>
<feature type="transmembrane region" description="Helical" evidence="2">
    <location>
        <begin position="1826"/>
        <end position="1849"/>
    </location>
</feature>
<evidence type="ECO:0000256" key="2">
    <source>
        <dbReference type="SAM" id="Phobius"/>
    </source>
</evidence>
<dbReference type="Gene3D" id="2.60.220.50">
    <property type="match status" value="1"/>
</dbReference>
<protein>
    <recommendedName>
        <fullName evidence="5">GPS domain-containing protein</fullName>
    </recommendedName>
</protein>
<keyword evidence="2" id="KW-0472">Membrane</keyword>
<proteinExistence type="predicted"/>
<name>A0A1R2ASV2_9CILI</name>
<feature type="compositionally biased region" description="Basic and acidic residues" evidence="1">
    <location>
        <begin position="1857"/>
        <end position="1886"/>
    </location>
</feature>
<evidence type="ECO:0000256" key="1">
    <source>
        <dbReference type="SAM" id="MobiDB-lite"/>
    </source>
</evidence>
<feature type="transmembrane region" description="Helical" evidence="2">
    <location>
        <begin position="1789"/>
        <end position="1814"/>
    </location>
</feature>
<feature type="transmembrane region" description="Helical" evidence="2">
    <location>
        <begin position="1762"/>
        <end position="1782"/>
    </location>
</feature>
<comment type="caution">
    <text evidence="3">The sequence shown here is derived from an EMBL/GenBank/DDBJ whole genome shotgun (WGS) entry which is preliminary data.</text>
</comment>
<gene>
    <name evidence="3" type="ORF">SteCoe_35200</name>
</gene>
<dbReference type="Proteomes" id="UP000187209">
    <property type="component" value="Unassembled WGS sequence"/>
</dbReference>
<organism evidence="3 4">
    <name type="scientific">Stentor coeruleus</name>
    <dbReference type="NCBI Taxonomy" id="5963"/>
    <lineage>
        <taxon>Eukaryota</taxon>
        <taxon>Sar</taxon>
        <taxon>Alveolata</taxon>
        <taxon>Ciliophora</taxon>
        <taxon>Postciliodesmatophora</taxon>
        <taxon>Heterotrichea</taxon>
        <taxon>Heterotrichida</taxon>
        <taxon>Stentoridae</taxon>
        <taxon>Stentor</taxon>
    </lineage>
</organism>
<keyword evidence="2" id="KW-0812">Transmembrane</keyword>
<keyword evidence="2" id="KW-1133">Transmembrane helix</keyword>
<evidence type="ECO:0000313" key="4">
    <source>
        <dbReference type="Proteomes" id="UP000187209"/>
    </source>
</evidence>
<feature type="region of interest" description="Disordered" evidence="1">
    <location>
        <begin position="1857"/>
        <end position="1899"/>
    </location>
</feature>
<accession>A0A1R2ASV2</accession>
<reference evidence="3 4" key="1">
    <citation type="submission" date="2016-11" db="EMBL/GenBank/DDBJ databases">
        <title>The macronuclear genome of Stentor coeruleus: a giant cell with tiny introns.</title>
        <authorList>
            <person name="Slabodnick M."/>
            <person name="Ruby J.G."/>
            <person name="Reiff S.B."/>
            <person name="Swart E.C."/>
            <person name="Gosai S."/>
            <person name="Prabakaran S."/>
            <person name="Witkowska E."/>
            <person name="Larue G.E."/>
            <person name="Fisher S."/>
            <person name="Freeman R.M."/>
            <person name="Gunawardena J."/>
            <person name="Chu W."/>
            <person name="Stover N.A."/>
            <person name="Gregory B.D."/>
            <person name="Nowacki M."/>
            <person name="Derisi J."/>
            <person name="Roy S.W."/>
            <person name="Marshall W.F."/>
            <person name="Sood P."/>
        </authorList>
    </citation>
    <scope>NUCLEOTIDE SEQUENCE [LARGE SCALE GENOMIC DNA]</scope>
    <source>
        <strain evidence="3">WM001</strain>
    </source>
</reference>
<dbReference type="EMBL" id="MPUH01001469">
    <property type="protein sequence ID" value="OMJ67594.1"/>
    <property type="molecule type" value="Genomic_DNA"/>
</dbReference>